<reference evidence="4" key="2">
    <citation type="submission" date="2016-10" db="EMBL/GenBank/DDBJ databases">
        <authorList>
            <person name="Varghese N."/>
            <person name="Submissions S."/>
        </authorList>
    </citation>
    <scope>NUCLEOTIDE SEQUENCE [LARGE SCALE GENOMIC DNA]</scope>
    <source>
        <strain evidence="4">BS3782</strain>
    </source>
</reference>
<dbReference type="Pfam" id="PF07883">
    <property type="entry name" value="Cupin_2"/>
    <property type="match status" value="1"/>
</dbReference>
<gene>
    <name evidence="2" type="ORF">F7R14_17325</name>
    <name evidence="3" type="ORF">SAMN04490191_4792</name>
</gene>
<dbReference type="AlphaFoldDB" id="A0A0J6HFB1"/>
<reference evidence="2 5" key="3">
    <citation type="submission" date="2019-09" db="EMBL/GenBank/DDBJ databases">
        <title>Draft genome sequences of 48 bacterial type strains from the CCUG.</title>
        <authorList>
            <person name="Tunovic T."/>
            <person name="Pineiro-Iglesias B."/>
            <person name="Unosson C."/>
            <person name="Inganas E."/>
            <person name="Ohlen M."/>
            <person name="Cardew S."/>
            <person name="Jensie-Markopoulos S."/>
            <person name="Salva-Serra F."/>
            <person name="Jaen-Luchoro D."/>
            <person name="Karlsson R."/>
            <person name="Svensson-Stadler L."/>
            <person name="Chun J."/>
            <person name="Moore E."/>
        </authorList>
    </citation>
    <scope>NUCLEOTIDE SEQUENCE [LARGE SCALE GENOMIC DNA]</scope>
    <source>
        <strain evidence="2 5">CCUG 51522</strain>
    </source>
</reference>
<dbReference type="PATRIC" id="fig|163011.3.peg.3092"/>
<accession>A0A0J6HFB1</accession>
<proteinExistence type="predicted"/>
<dbReference type="EMBL" id="LT629746">
    <property type="protein sequence ID" value="SDT49968.1"/>
    <property type="molecule type" value="Genomic_DNA"/>
</dbReference>
<dbReference type="InterPro" id="IPR014710">
    <property type="entry name" value="RmlC-like_jellyroll"/>
</dbReference>
<dbReference type="PANTHER" id="PTHR36440:SF1">
    <property type="entry name" value="PUTATIVE (AFU_ORTHOLOGUE AFUA_8G07350)-RELATED"/>
    <property type="match status" value="1"/>
</dbReference>
<dbReference type="SUPFAM" id="SSF51182">
    <property type="entry name" value="RmlC-like cupins"/>
    <property type="match status" value="1"/>
</dbReference>
<dbReference type="Proteomes" id="UP000434925">
    <property type="component" value="Unassembled WGS sequence"/>
</dbReference>
<evidence type="ECO:0000313" key="4">
    <source>
        <dbReference type="Proteomes" id="UP000182814"/>
    </source>
</evidence>
<name>A0A0J6HFB1_9PSED</name>
<dbReference type="Gene3D" id="2.60.120.10">
    <property type="entry name" value="Jelly Rolls"/>
    <property type="match status" value="1"/>
</dbReference>
<evidence type="ECO:0000313" key="3">
    <source>
        <dbReference type="EMBL" id="SDT49968.1"/>
    </source>
</evidence>
<dbReference type="InterPro" id="IPR013096">
    <property type="entry name" value="Cupin_2"/>
</dbReference>
<evidence type="ECO:0000259" key="1">
    <source>
        <dbReference type="Pfam" id="PF07883"/>
    </source>
</evidence>
<organism evidence="3 4">
    <name type="scientific">Pseudomonas lini</name>
    <dbReference type="NCBI Taxonomy" id="163011"/>
    <lineage>
        <taxon>Bacteria</taxon>
        <taxon>Pseudomonadati</taxon>
        <taxon>Pseudomonadota</taxon>
        <taxon>Gammaproteobacteria</taxon>
        <taxon>Pseudomonadales</taxon>
        <taxon>Pseudomonadaceae</taxon>
        <taxon>Pseudomonas</taxon>
    </lineage>
</organism>
<keyword evidence="4" id="KW-1185">Reference proteome</keyword>
<dbReference type="EMBL" id="VZPO01000006">
    <property type="protein sequence ID" value="KAB0503514.1"/>
    <property type="molecule type" value="Genomic_DNA"/>
</dbReference>
<evidence type="ECO:0000313" key="5">
    <source>
        <dbReference type="Proteomes" id="UP000434925"/>
    </source>
</evidence>
<dbReference type="PANTHER" id="PTHR36440">
    <property type="entry name" value="PUTATIVE (AFU_ORTHOLOGUE AFUA_8G07350)-RELATED"/>
    <property type="match status" value="1"/>
</dbReference>
<dbReference type="RefSeq" id="WP_048394888.1">
    <property type="nucleotide sequence ID" value="NZ_JYLB01000003.1"/>
</dbReference>
<dbReference type="Proteomes" id="UP000182814">
    <property type="component" value="Chromosome I"/>
</dbReference>
<sequence length="153" mass="16234">MRTVHVIEAGKTPAPVKVVGETITILAGDDLTKPFEMHIQEGVQGGGPPLHFHPWDEAFYVIDGQIEVTVAGQSTIVSTGGYVHIPAGSIHAYKNISPTAKIIGVVSDPRGGQFFAALDQLKVPEDLPRILEISEGFGVTFLLPKSPAASPLD</sequence>
<evidence type="ECO:0000313" key="2">
    <source>
        <dbReference type="EMBL" id="KAB0503514.1"/>
    </source>
</evidence>
<dbReference type="InterPro" id="IPR053146">
    <property type="entry name" value="QDO-like"/>
</dbReference>
<dbReference type="InterPro" id="IPR011051">
    <property type="entry name" value="RmlC_Cupin_sf"/>
</dbReference>
<protein>
    <submittedName>
        <fullName evidence="3">Cupin domain-containing protein</fullName>
    </submittedName>
</protein>
<feature type="domain" description="Cupin type-2" evidence="1">
    <location>
        <begin position="44"/>
        <end position="99"/>
    </location>
</feature>
<reference evidence="3" key="1">
    <citation type="submission" date="2016-10" db="EMBL/GenBank/DDBJ databases">
        <authorList>
            <person name="de Groot N.N."/>
        </authorList>
    </citation>
    <scope>NUCLEOTIDE SEQUENCE [LARGE SCALE GENOMIC DNA]</scope>
    <source>
        <strain evidence="3">BS3782</strain>
    </source>
</reference>